<dbReference type="AlphaFoldDB" id="A0A1I5MD65"/>
<dbReference type="InterPro" id="IPR038310">
    <property type="entry name" value="DUF1104_sf"/>
</dbReference>
<reference evidence="1 2" key="1">
    <citation type="submission" date="2016-10" db="EMBL/GenBank/DDBJ databases">
        <authorList>
            <person name="de Groot N.N."/>
        </authorList>
    </citation>
    <scope>NUCLEOTIDE SEQUENCE [LARGE SCALE GENOMIC DNA]</scope>
    <source>
        <strain evidence="1 2">EP1-55-1</strain>
    </source>
</reference>
<dbReference type="Pfam" id="PF06518">
    <property type="entry name" value="DUF1104"/>
    <property type="match status" value="1"/>
</dbReference>
<dbReference type="InterPro" id="IPR009488">
    <property type="entry name" value="DUF1104"/>
</dbReference>
<name>A0A1I5MD65_9BACT</name>
<dbReference type="RefSeq" id="WP_092911142.1">
    <property type="nucleotide sequence ID" value="NZ_CP136592.1"/>
</dbReference>
<sequence>MRFIISILLVFTIVWSIDYSDRSTQELIASLAYEKSTNIPIILHELKKRELTMSPKEKKEYKKVLKKLKDESQK</sequence>
<dbReference type="Gene3D" id="1.20.120.1430">
    <property type="entry name" value="HP0721 helical bundle"/>
    <property type="match status" value="1"/>
</dbReference>
<gene>
    <name evidence="1" type="ORF">SAMN05216234_105124</name>
</gene>
<accession>A0A1I5MD65</accession>
<organism evidence="1 2">
    <name type="scientific">Hydrogenimonas thermophila</name>
    <dbReference type="NCBI Taxonomy" id="223786"/>
    <lineage>
        <taxon>Bacteria</taxon>
        <taxon>Pseudomonadati</taxon>
        <taxon>Campylobacterota</taxon>
        <taxon>Epsilonproteobacteria</taxon>
        <taxon>Campylobacterales</taxon>
        <taxon>Hydrogenimonadaceae</taxon>
        <taxon>Hydrogenimonas</taxon>
    </lineage>
</organism>
<dbReference type="STRING" id="223786.SAMN05216234_105124"/>
<dbReference type="OrthoDB" id="5340094at2"/>
<evidence type="ECO:0000313" key="2">
    <source>
        <dbReference type="Proteomes" id="UP000199227"/>
    </source>
</evidence>
<protein>
    <submittedName>
        <fullName evidence="1">Uncharacterized protein</fullName>
    </submittedName>
</protein>
<dbReference type="Proteomes" id="UP000199227">
    <property type="component" value="Unassembled WGS sequence"/>
</dbReference>
<dbReference type="EMBL" id="FOXB01000005">
    <property type="protein sequence ID" value="SFP07558.1"/>
    <property type="molecule type" value="Genomic_DNA"/>
</dbReference>
<proteinExistence type="predicted"/>
<keyword evidence="2" id="KW-1185">Reference proteome</keyword>
<evidence type="ECO:0000313" key="1">
    <source>
        <dbReference type="EMBL" id="SFP07558.1"/>
    </source>
</evidence>